<dbReference type="Gene3D" id="3.60.20.30">
    <property type="entry name" value="(Glycosyl)asparaginase"/>
    <property type="match status" value="1"/>
</dbReference>
<dbReference type="InterPro" id="IPR029055">
    <property type="entry name" value="Ntn_hydrolases_N"/>
</dbReference>
<sequence length="537" mass="58274">MVSFGRRAGGVYRQKRQPLNPIQPLIAATHVGKYPDLKMEYKRPAQSSPNLKPRLIIHGGAGNIKPTNLTPERYKAIRDSLLGMIARTHTYMFTPKEPAGIIPTALEVATYAVTLLEDNPLFNAGKGAVFTRDGIQQLEASVMVSRGYAKRAAGVLGLQHVKNPILLARAILEHGQEDLWGKKGQGHRNDVSNRTESDIQTEGGDYCSGPARVDAPSAQGHTLLFGASAESLAKKYGLELRPRRYFFTQQRWDEHVRSLDKERAGCQAQYLASWSADEYLPQGTTGAVALDSEGVVCCATSTGGLTNKLTGRIGDTPTPGAGYWAEEWDDAVSHKVASPYSFWDRAVDAVRHRGSALEFTGALRELVTDCLLPTPFLYAPVPNPCLSQLATTRSFATSGTGNGDSFLRVNAARTAAAIARWKGISSAEALTAVTGLNGELQRSAGDRWMVTGEGEGGMIGIESVVVRDAEGSIVDSRSEILQDHNCPGMFRAWVDNDGKAVFQVWHDGADIKGHDFVGEGQREDVHDCEKMVPLNDL</sequence>
<dbReference type="PANTHER" id="PTHR10188:SF43">
    <property type="entry name" value="ASPARAGINASE (EUROFUNG)"/>
    <property type="match status" value="1"/>
</dbReference>
<proteinExistence type="predicted"/>
<organism evidence="5 6">
    <name type="scientific">Cytospora leucostoma</name>
    <dbReference type="NCBI Taxonomy" id="1230097"/>
    <lineage>
        <taxon>Eukaryota</taxon>
        <taxon>Fungi</taxon>
        <taxon>Dikarya</taxon>
        <taxon>Ascomycota</taxon>
        <taxon>Pezizomycotina</taxon>
        <taxon>Sordariomycetes</taxon>
        <taxon>Sordariomycetidae</taxon>
        <taxon>Diaporthales</taxon>
        <taxon>Cytosporaceae</taxon>
        <taxon>Cytospora</taxon>
    </lineage>
</organism>
<evidence type="ECO:0000313" key="6">
    <source>
        <dbReference type="Proteomes" id="UP000285146"/>
    </source>
</evidence>
<dbReference type="OrthoDB" id="2262349at2759"/>
<evidence type="ECO:0008006" key="7">
    <source>
        <dbReference type="Google" id="ProtNLM"/>
    </source>
</evidence>
<evidence type="ECO:0000313" key="5">
    <source>
        <dbReference type="EMBL" id="ROV91717.1"/>
    </source>
</evidence>
<dbReference type="GO" id="GO:0016787">
    <property type="term" value="F:hydrolase activity"/>
    <property type="evidence" value="ECO:0007669"/>
    <property type="project" value="InterPro"/>
</dbReference>
<feature type="site" description="Cleavage; by autolysis" evidence="3">
    <location>
        <begin position="283"/>
        <end position="284"/>
    </location>
</feature>
<dbReference type="InterPro" id="IPR000246">
    <property type="entry name" value="Peptidase_T2"/>
</dbReference>
<evidence type="ECO:0000256" key="2">
    <source>
        <dbReference type="PIRSR" id="PIRSR600246-2"/>
    </source>
</evidence>
<evidence type="ECO:0000256" key="4">
    <source>
        <dbReference type="SAM" id="MobiDB-lite"/>
    </source>
</evidence>
<feature type="active site" description="Nucleophile" evidence="1">
    <location>
        <position position="284"/>
    </location>
</feature>
<comment type="caution">
    <text evidence="5">The sequence shown here is derived from an EMBL/GenBank/DDBJ whole genome shotgun (WGS) entry which is preliminary data.</text>
</comment>
<feature type="binding site" evidence="2">
    <location>
        <begin position="400"/>
        <end position="403"/>
    </location>
    <ligand>
        <name>substrate</name>
    </ligand>
</feature>
<dbReference type="CDD" id="cd04701">
    <property type="entry name" value="Asparaginase_2"/>
    <property type="match status" value="1"/>
</dbReference>
<dbReference type="Pfam" id="PF01112">
    <property type="entry name" value="Asparaginase_2"/>
    <property type="match status" value="2"/>
</dbReference>
<evidence type="ECO:0000256" key="1">
    <source>
        <dbReference type="PIRSR" id="PIRSR600246-1"/>
    </source>
</evidence>
<reference evidence="5 6" key="1">
    <citation type="submission" date="2015-09" db="EMBL/GenBank/DDBJ databases">
        <title>Host preference determinants of Valsa canker pathogens revealed by comparative genomics.</title>
        <authorList>
            <person name="Yin Z."/>
            <person name="Huang L."/>
        </authorList>
    </citation>
    <scope>NUCLEOTIDE SEQUENCE [LARGE SCALE GENOMIC DNA]</scope>
    <source>
        <strain evidence="5 6">SXYLt</strain>
    </source>
</reference>
<dbReference type="GO" id="GO:0005737">
    <property type="term" value="C:cytoplasm"/>
    <property type="evidence" value="ECO:0007669"/>
    <property type="project" value="TreeGrafter"/>
</dbReference>
<feature type="region of interest" description="Disordered" evidence="4">
    <location>
        <begin position="183"/>
        <end position="202"/>
    </location>
</feature>
<accession>A0A423VL50</accession>
<dbReference type="AlphaFoldDB" id="A0A423VL50"/>
<evidence type="ECO:0000256" key="3">
    <source>
        <dbReference type="PIRSR" id="PIRSR600246-3"/>
    </source>
</evidence>
<feature type="compositionally biased region" description="Basic and acidic residues" evidence="4">
    <location>
        <begin position="183"/>
        <end position="197"/>
    </location>
</feature>
<dbReference type="InParanoid" id="A0A423VL50"/>
<keyword evidence="6" id="KW-1185">Reference proteome</keyword>
<dbReference type="PANTHER" id="PTHR10188">
    <property type="entry name" value="L-ASPARAGINASE"/>
    <property type="match status" value="1"/>
</dbReference>
<gene>
    <name evidence="5" type="ORF">VPNG_09951</name>
</gene>
<dbReference type="STRING" id="1230097.A0A423VL50"/>
<protein>
    <recommendedName>
        <fullName evidence="7">Asparaginase</fullName>
    </recommendedName>
</protein>
<name>A0A423VL50_9PEZI</name>
<dbReference type="Proteomes" id="UP000285146">
    <property type="component" value="Unassembled WGS sequence"/>
</dbReference>
<dbReference type="EMBL" id="LKEB01000089">
    <property type="protein sequence ID" value="ROV91717.1"/>
    <property type="molecule type" value="Genomic_DNA"/>
</dbReference>
<dbReference type="SUPFAM" id="SSF56235">
    <property type="entry name" value="N-terminal nucleophile aminohydrolases (Ntn hydrolases)"/>
    <property type="match status" value="1"/>
</dbReference>
<feature type="binding site" evidence="2">
    <location>
        <begin position="312"/>
        <end position="315"/>
    </location>
    <ligand>
        <name>substrate</name>
    </ligand>
</feature>